<keyword evidence="1" id="KW-0812">Transmembrane</keyword>
<feature type="transmembrane region" description="Helical" evidence="1">
    <location>
        <begin position="379"/>
        <end position="397"/>
    </location>
</feature>
<feature type="transmembrane region" description="Helical" evidence="1">
    <location>
        <begin position="493"/>
        <end position="517"/>
    </location>
</feature>
<evidence type="ECO:0000313" key="2">
    <source>
        <dbReference type="EMBL" id="KAK8875401.1"/>
    </source>
</evidence>
<evidence type="ECO:0008006" key="4">
    <source>
        <dbReference type="Google" id="ProtNLM"/>
    </source>
</evidence>
<dbReference type="EMBL" id="JAPFFF010000012">
    <property type="protein sequence ID" value="KAK8875401.1"/>
    <property type="molecule type" value="Genomic_DNA"/>
</dbReference>
<evidence type="ECO:0000313" key="3">
    <source>
        <dbReference type="Proteomes" id="UP001470230"/>
    </source>
</evidence>
<keyword evidence="3" id="KW-1185">Reference proteome</keyword>
<feature type="transmembrane region" description="Helical" evidence="1">
    <location>
        <begin position="188"/>
        <end position="211"/>
    </location>
</feature>
<feature type="transmembrane region" description="Helical" evidence="1">
    <location>
        <begin position="231"/>
        <end position="253"/>
    </location>
</feature>
<sequence>MIPLFFLSIALNPYRNITIAVGAISTDRNPFWSQKLPGINSCDDDDYKFVYDYNHNERKTIIPFPNTLNNDTSSFELTQCNQQIKKKMIDTFNKLAIQGAFIRFYIGQTIIRTNFFTSSNNNKELFTHYLIYVDNTENTESPRAKVIPSEEASLIEKQEITIKFSLKFSKIDPDETRQKLNKEKSNQLNFLITVAVFMVVISLIISIAFYYKKKESHDIPLSEIWRIPPDLPNTFLFIIFGMDIISIFIYIILLKRDCDPYGSYIEKIVYPSILVPITVFTLIAKTIGLKPEIQNWMSPSIVYFFVFVLVPHIYTLFYNIFGSFRGFSPFFILFNDSFFLIMNLIFVNGVGPSAALLNPPRSVDAQTGPSPLQKKNVKFISRIIDFVYVCLSAVLLMPITSHLFEIFFDDELVNLKLFGTILFLFSSVASVFGLIRALPRTLYVTESWQSGIAPLNFIIAFIEMFYVAYVALFERNIMNFQAILMVPVFALPLFFSIIGVGTVMLYLTPFIPILATFSQQKST</sequence>
<comment type="caution">
    <text evidence="2">The sequence shown here is derived from an EMBL/GenBank/DDBJ whole genome shotgun (WGS) entry which is preliminary data.</text>
</comment>
<dbReference type="Proteomes" id="UP001470230">
    <property type="component" value="Unassembled WGS sequence"/>
</dbReference>
<protein>
    <recommendedName>
        <fullName evidence="4">Transmembrane protein</fullName>
    </recommendedName>
</protein>
<keyword evidence="1" id="KW-0472">Membrane</keyword>
<accession>A0ABR2JC61</accession>
<feature type="transmembrane region" description="Helical" evidence="1">
    <location>
        <begin position="417"/>
        <end position="439"/>
    </location>
</feature>
<keyword evidence="1" id="KW-1133">Transmembrane helix</keyword>
<feature type="transmembrane region" description="Helical" evidence="1">
    <location>
        <begin position="300"/>
        <end position="318"/>
    </location>
</feature>
<name>A0ABR2JC61_9EUKA</name>
<evidence type="ECO:0000256" key="1">
    <source>
        <dbReference type="SAM" id="Phobius"/>
    </source>
</evidence>
<gene>
    <name evidence="2" type="ORF">M9Y10_005566</name>
</gene>
<reference evidence="2 3" key="1">
    <citation type="submission" date="2024-04" db="EMBL/GenBank/DDBJ databases">
        <title>Tritrichomonas musculus Genome.</title>
        <authorList>
            <person name="Alves-Ferreira E."/>
            <person name="Grigg M."/>
            <person name="Lorenzi H."/>
            <person name="Galac M."/>
        </authorList>
    </citation>
    <scope>NUCLEOTIDE SEQUENCE [LARGE SCALE GENOMIC DNA]</scope>
    <source>
        <strain evidence="2 3">EAF2021</strain>
    </source>
</reference>
<feature type="transmembrane region" description="Helical" evidence="1">
    <location>
        <begin position="451"/>
        <end position="473"/>
    </location>
</feature>
<feature type="transmembrane region" description="Helical" evidence="1">
    <location>
        <begin position="268"/>
        <end position="288"/>
    </location>
</feature>
<proteinExistence type="predicted"/>
<organism evidence="2 3">
    <name type="scientific">Tritrichomonas musculus</name>
    <dbReference type="NCBI Taxonomy" id="1915356"/>
    <lineage>
        <taxon>Eukaryota</taxon>
        <taxon>Metamonada</taxon>
        <taxon>Parabasalia</taxon>
        <taxon>Tritrichomonadida</taxon>
        <taxon>Tritrichomonadidae</taxon>
        <taxon>Tritrichomonas</taxon>
    </lineage>
</organism>
<feature type="transmembrane region" description="Helical" evidence="1">
    <location>
        <begin position="338"/>
        <end position="358"/>
    </location>
</feature>